<dbReference type="EMBL" id="FTOI01000011">
    <property type="protein sequence ID" value="SIS91754.1"/>
    <property type="molecule type" value="Genomic_DNA"/>
</dbReference>
<dbReference type="GO" id="GO:0005524">
    <property type="term" value="F:ATP binding"/>
    <property type="evidence" value="ECO:0007669"/>
    <property type="project" value="UniProtKB-KW"/>
</dbReference>
<dbReference type="InterPro" id="IPR012763">
    <property type="entry name" value="DNA_pol_III_sug/sutau_N"/>
</dbReference>
<keyword evidence="4 11" id="KW-0235">DNA replication</keyword>
<dbReference type="Gene3D" id="1.20.272.10">
    <property type="match status" value="1"/>
</dbReference>
<dbReference type="InterPro" id="IPR008921">
    <property type="entry name" value="DNA_pol3_clamp-load_cplx_C"/>
</dbReference>
<evidence type="ECO:0000256" key="11">
    <source>
        <dbReference type="RuleBase" id="RU364063"/>
    </source>
</evidence>
<comment type="similarity">
    <text evidence="1 11">Belongs to the DnaX/STICHEL family.</text>
</comment>
<name>A0A1N7N030_9FLAO</name>
<dbReference type="InterPro" id="IPR050238">
    <property type="entry name" value="DNA_Rep/Repair_Clamp_Loader"/>
</dbReference>
<evidence type="ECO:0000313" key="14">
    <source>
        <dbReference type="Proteomes" id="UP000185839"/>
    </source>
</evidence>
<dbReference type="InterPro" id="IPR001270">
    <property type="entry name" value="ClpA/B"/>
</dbReference>
<protein>
    <recommendedName>
        <fullName evidence="11">DNA polymerase III subunit gamma/tau</fullName>
        <ecNumber evidence="11">2.7.7.7</ecNumber>
    </recommendedName>
</protein>
<dbReference type="SUPFAM" id="SSF48019">
    <property type="entry name" value="post-AAA+ oligomerization domain-like"/>
    <property type="match status" value="1"/>
</dbReference>
<dbReference type="EC" id="2.7.7.7" evidence="11"/>
<dbReference type="PRINTS" id="PR00300">
    <property type="entry name" value="CLPPROTEASEA"/>
</dbReference>
<dbReference type="InterPro" id="IPR022754">
    <property type="entry name" value="DNA_pol_III_gamma-3"/>
</dbReference>
<keyword evidence="9 11" id="KW-0239">DNA-directed DNA polymerase</keyword>
<evidence type="ECO:0000256" key="3">
    <source>
        <dbReference type="ARBA" id="ARBA00022695"/>
    </source>
</evidence>
<keyword evidence="7" id="KW-0862">Zinc</keyword>
<dbReference type="GO" id="GO:0003887">
    <property type="term" value="F:DNA-directed DNA polymerase activity"/>
    <property type="evidence" value="ECO:0007669"/>
    <property type="project" value="UniProtKB-KW"/>
</dbReference>
<sequence>MENFVVSARKYRPQEFETVVGQSHITDTLEHAIEENQLAQALLFCGPRGVGKTTCARILARKINERDGSTSEDGFAYNIFELDAASNNSVEDIRELTDQVRFAPQVGKYKIYIIDEVHMLSSAAFNAFLKTLEEPPAHAIFILATTEKHKIIPTILSRCQIYDFKRITIEDIQIHLKKIAEKESIQYEEDALYLIAQKADGALRDALSIFDRLATFTQKNITLAKAAEVLNILDYDQYLNIVDLAHQNKISETLFAFNEIVKKGFDSHLFIAGLGNHFRDLMMAQNPQTLSLIEVGDQTKIKFSEQSKSWNVQQLIDAIEICNHADINYKNSKNPRLTVEIALMQLSSLTAVGVESKKKNS</sequence>
<dbReference type="NCBIfam" id="TIGR01128">
    <property type="entry name" value="holA"/>
    <property type="match status" value="1"/>
</dbReference>
<dbReference type="Gene3D" id="1.10.8.60">
    <property type="match status" value="1"/>
</dbReference>
<dbReference type="SUPFAM" id="SSF52540">
    <property type="entry name" value="P-loop containing nucleoside triphosphate hydrolases"/>
    <property type="match status" value="1"/>
</dbReference>
<dbReference type="NCBIfam" id="TIGR02397">
    <property type="entry name" value="dnaX_nterm"/>
    <property type="match status" value="1"/>
</dbReference>
<keyword evidence="3 11" id="KW-0548">Nucleotidyltransferase</keyword>
<keyword evidence="8 11" id="KW-0067">ATP-binding</keyword>
<reference evidence="14" key="1">
    <citation type="submission" date="2017-01" db="EMBL/GenBank/DDBJ databases">
        <authorList>
            <person name="Varghese N."/>
            <person name="Submissions S."/>
        </authorList>
    </citation>
    <scope>NUCLEOTIDE SEQUENCE [LARGE SCALE GENOMIC DNA]</scope>
    <source>
        <strain evidence="14">DSM 23145</strain>
    </source>
</reference>
<evidence type="ECO:0000259" key="12">
    <source>
        <dbReference type="SMART" id="SM00382"/>
    </source>
</evidence>
<keyword evidence="5" id="KW-0479">Metal-binding</keyword>
<dbReference type="PANTHER" id="PTHR11669:SF0">
    <property type="entry name" value="PROTEIN STICHEL-LIKE 2"/>
    <property type="match status" value="1"/>
</dbReference>
<keyword evidence="14" id="KW-1185">Reference proteome</keyword>
<evidence type="ECO:0000256" key="5">
    <source>
        <dbReference type="ARBA" id="ARBA00022723"/>
    </source>
</evidence>
<dbReference type="GO" id="GO:0046872">
    <property type="term" value="F:metal ion binding"/>
    <property type="evidence" value="ECO:0007669"/>
    <property type="project" value="UniProtKB-KW"/>
</dbReference>
<dbReference type="InterPro" id="IPR027417">
    <property type="entry name" value="P-loop_NTPase"/>
</dbReference>
<comment type="subunit">
    <text evidence="11">DNA polymerase III contains a core (composed of alpha, epsilon and theta chains) that associates with a tau subunit. This core dimerizes to form the POLIII' complex. PolIII' associates with the gamma complex (composed of gamma, delta, delta', psi and chi chains) and with the beta chain to form the complete DNA polymerase III complex.</text>
</comment>
<dbReference type="InterPro" id="IPR003593">
    <property type="entry name" value="AAA+_ATPase"/>
</dbReference>
<dbReference type="InterPro" id="IPR045085">
    <property type="entry name" value="HLD_clamp_pol_III_gamma_tau"/>
</dbReference>
<dbReference type="GO" id="GO:0006261">
    <property type="term" value="P:DNA-templated DNA replication"/>
    <property type="evidence" value="ECO:0007669"/>
    <property type="project" value="TreeGrafter"/>
</dbReference>
<keyword evidence="6 11" id="KW-0547">Nucleotide-binding</keyword>
<dbReference type="CDD" id="cd18137">
    <property type="entry name" value="HLD_clamp_pol_III_gamma_tau"/>
    <property type="match status" value="1"/>
</dbReference>
<dbReference type="Gene3D" id="3.40.50.300">
    <property type="entry name" value="P-loop containing nucleotide triphosphate hydrolases"/>
    <property type="match status" value="1"/>
</dbReference>
<evidence type="ECO:0000256" key="2">
    <source>
        <dbReference type="ARBA" id="ARBA00022679"/>
    </source>
</evidence>
<dbReference type="InterPro" id="IPR005790">
    <property type="entry name" value="DNA_polIII_delta"/>
</dbReference>
<dbReference type="Proteomes" id="UP000185839">
    <property type="component" value="Unassembled WGS sequence"/>
</dbReference>
<proteinExistence type="inferred from homology"/>
<organism evidence="13 14">
    <name type="scientific">Kaistella chaponensis</name>
    <dbReference type="NCBI Taxonomy" id="713588"/>
    <lineage>
        <taxon>Bacteria</taxon>
        <taxon>Pseudomonadati</taxon>
        <taxon>Bacteroidota</taxon>
        <taxon>Flavobacteriia</taxon>
        <taxon>Flavobacteriales</taxon>
        <taxon>Weeksellaceae</taxon>
        <taxon>Chryseobacterium group</taxon>
        <taxon>Kaistella</taxon>
    </lineage>
</organism>
<dbReference type="OrthoDB" id="9810148at2"/>
<dbReference type="GO" id="GO:0003677">
    <property type="term" value="F:DNA binding"/>
    <property type="evidence" value="ECO:0007669"/>
    <property type="project" value="InterPro"/>
</dbReference>
<evidence type="ECO:0000256" key="7">
    <source>
        <dbReference type="ARBA" id="ARBA00022833"/>
    </source>
</evidence>
<dbReference type="Pfam" id="PF12169">
    <property type="entry name" value="DNA_pol3_gamma3"/>
    <property type="match status" value="1"/>
</dbReference>
<dbReference type="FunFam" id="1.10.8.60:FF:000013">
    <property type="entry name" value="DNA polymerase III subunit gamma/tau"/>
    <property type="match status" value="1"/>
</dbReference>
<dbReference type="Pfam" id="PF13177">
    <property type="entry name" value="DNA_pol3_delta2"/>
    <property type="match status" value="1"/>
</dbReference>
<evidence type="ECO:0000256" key="8">
    <source>
        <dbReference type="ARBA" id="ARBA00022840"/>
    </source>
</evidence>
<dbReference type="GO" id="GO:0009360">
    <property type="term" value="C:DNA polymerase III complex"/>
    <property type="evidence" value="ECO:0007669"/>
    <property type="project" value="InterPro"/>
</dbReference>
<comment type="catalytic activity">
    <reaction evidence="10 11">
        <text>DNA(n) + a 2'-deoxyribonucleoside 5'-triphosphate = DNA(n+1) + diphosphate</text>
        <dbReference type="Rhea" id="RHEA:22508"/>
        <dbReference type="Rhea" id="RHEA-COMP:17339"/>
        <dbReference type="Rhea" id="RHEA-COMP:17340"/>
        <dbReference type="ChEBI" id="CHEBI:33019"/>
        <dbReference type="ChEBI" id="CHEBI:61560"/>
        <dbReference type="ChEBI" id="CHEBI:173112"/>
        <dbReference type="EC" id="2.7.7.7"/>
    </reaction>
</comment>
<feature type="domain" description="AAA+ ATPase" evidence="12">
    <location>
        <begin position="38"/>
        <end position="168"/>
    </location>
</feature>
<dbReference type="RefSeq" id="WP_076387593.1">
    <property type="nucleotide sequence ID" value="NZ_DAOOBN010000016.1"/>
</dbReference>
<comment type="function">
    <text evidence="11">DNA polymerase III is a complex, multichain enzyme responsible for most of the replicative synthesis in bacteria. This DNA polymerase also exhibits 3' to 5' exonuclease activity.</text>
</comment>
<dbReference type="SMART" id="SM00382">
    <property type="entry name" value="AAA"/>
    <property type="match status" value="1"/>
</dbReference>
<dbReference type="Pfam" id="PF22608">
    <property type="entry name" value="DNAX_ATPase_lid"/>
    <property type="match status" value="1"/>
</dbReference>
<evidence type="ECO:0000256" key="9">
    <source>
        <dbReference type="ARBA" id="ARBA00022932"/>
    </source>
</evidence>
<dbReference type="AlphaFoldDB" id="A0A1N7N030"/>
<dbReference type="PANTHER" id="PTHR11669">
    <property type="entry name" value="REPLICATION FACTOR C / DNA POLYMERASE III GAMMA-TAU SUBUNIT"/>
    <property type="match status" value="1"/>
</dbReference>
<evidence type="ECO:0000256" key="6">
    <source>
        <dbReference type="ARBA" id="ARBA00022741"/>
    </source>
</evidence>
<dbReference type="STRING" id="713588.SAMN05421789_11119"/>
<evidence type="ECO:0000256" key="1">
    <source>
        <dbReference type="ARBA" id="ARBA00006360"/>
    </source>
</evidence>
<evidence type="ECO:0000313" key="13">
    <source>
        <dbReference type="EMBL" id="SIS91754.1"/>
    </source>
</evidence>
<dbReference type="CDD" id="cd00009">
    <property type="entry name" value="AAA"/>
    <property type="match status" value="1"/>
</dbReference>
<accession>A0A1N7N030</accession>
<evidence type="ECO:0000256" key="10">
    <source>
        <dbReference type="ARBA" id="ARBA00049244"/>
    </source>
</evidence>
<gene>
    <name evidence="11" type="primary">dnaX</name>
    <name evidence="13" type="ORF">SAMN05421789_11119</name>
</gene>
<evidence type="ECO:0000256" key="4">
    <source>
        <dbReference type="ARBA" id="ARBA00022705"/>
    </source>
</evidence>
<keyword evidence="2 11" id="KW-0808">Transferase</keyword>